<keyword evidence="1" id="KW-0378">Hydrolase</keyword>
<dbReference type="PANTHER" id="PTHR34853">
    <property type="match status" value="1"/>
</dbReference>
<evidence type="ECO:0000313" key="4">
    <source>
        <dbReference type="Proteomes" id="UP001303647"/>
    </source>
</evidence>
<evidence type="ECO:0000256" key="2">
    <source>
        <dbReference type="SAM" id="SignalP"/>
    </source>
</evidence>
<name>A0AAN7D0H4_9PEZI</name>
<gene>
    <name evidence="3" type="ORF">C7999DRAFT_10883</name>
</gene>
<dbReference type="Gene3D" id="3.40.50.1820">
    <property type="entry name" value="alpha/beta hydrolase"/>
    <property type="match status" value="1"/>
</dbReference>
<dbReference type="GO" id="GO:0016042">
    <property type="term" value="P:lipid catabolic process"/>
    <property type="evidence" value="ECO:0007669"/>
    <property type="project" value="InterPro"/>
</dbReference>
<dbReference type="Gene3D" id="1.10.260.130">
    <property type="match status" value="1"/>
</dbReference>
<proteinExistence type="predicted"/>
<keyword evidence="4" id="KW-1185">Reference proteome</keyword>
<dbReference type="InterPro" id="IPR029058">
    <property type="entry name" value="AB_hydrolase_fold"/>
</dbReference>
<reference evidence="3" key="2">
    <citation type="submission" date="2023-05" db="EMBL/GenBank/DDBJ databases">
        <authorList>
            <consortium name="Lawrence Berkeley National Laboratory"/>
            <person name="Steindorff A."/>
            <person name="Hensen N."/>
            <person name="Bonometti L."/>
            <person name="Westerberg I."/>
            <person name="Brannstrom I.O."/>
            <person name="Guillou S."/>
            <person name="Cros-Aarteil S."/>
            <person name="Calhoun S."/>
            <person name="Haridas S."/>
            <person name="Kuo A."/>
            <person name="Mondo S."/>
            <person name="Pangilinan J."/>
            <person name="Riley R."/>
            <person name="Labutti K."/>
            <person name="Andreopoulos B."/>
            <person name="Lipzen A."/>
            <person name="Chen C."/>
            <person name="Yanf M."/>
            <person name="Daum C."/>
            <person name="Ng V."/>
            <person name="Clum A."/>
            <person name="Ohm R."/>
            <person name="Martin F."/>
            <person name="Silar P."/>
            <person name="Natvig D."/>
            <person name="Lalanne C."/>
            <person name="Gautier V."/>
            <person name="Ament-Velasquez S.L."/>
            <person name="Kruys A."/>
            <person name="Hutchinson M.I."/>
            <person name="Powell A.J."/>
            <person name="Barry K."/>
            <person name="Miller A.N."/>
            <person name="Grigoriev I.V."/>
            <person name="Debuchy R."/>
            <person name="Gladieux P."/>
            <person name="Thoren M.H."/>
            <person name="Johannesson H."/>
        </authorList>
    </citation>
    <scope>NUCLEOTIDE SEQUENCE</scope>
    <source>
        <strain evidence="3">CBS 359.72</strain>
    </source>
</reference>
<dbReference type="EMBL" id="MU857606">
    <property type="protein sequence ID" value="KAK4251395.1"/>
    <property type="molecule type" value="Genomic_DNA"/>
</dbReference>
<evidence type="ECO:0000256" key="1">
    <source>
        <dbReference type="ARBA" id="ARBA00022801"/>
    </source>
</evidence>
<organism evidence="3 4">
    <name type="scientific">Corynascus novoguineensis</name>
    <dbReference type="NCBI Taxonomy" id="1126955"/>
    <lineage>
        <taxon>Eukaryota</taxon>
        <taxon>Fungi</taxon>
        <taxon>Dikarya</taxon>
        <taxon>Ascomycota</taxon>
        <taxon>Pezizomycotina</taxon>
        <taxon>Sordariomycetes</taxon>
        <taxon>Sordariomycetidae</taxon>
        <taxon>Sordariales</taxon>
        <taxon>Chaetomiaceae</taxon>
        <taxon>Corynascus</taxon>
    </lineage>
</organism>
<dbReference type="Proteomes" id="UP001303647">
    <property type="component" value="Unassembled WGS sequence"/>
</dbReference>
<comment type="caution">
    <text evidence="3">The sequence shown here is derived from an EMBL/GenBank/DDBJ whole genome shotgun (WGS) entry which is preliminary data.</text>
</comment>
<accession>A0AAN7D0H4</accession>
<dbReference type="PANTHER" id="PTHR34853:SF5">
    <property type="entry name" value="LIP-DOMAIN-CONTAINING PROTEIN-RELATED"/>
    <property type="match status" value="1"/>
</dbReference>
<evidence type="ECO:0008006" key="5">
    <source>
        <dbReference type="Google" id="ProtNLM"/>
    </source>
</evidence>
<dbReference type="AlphaFoldDB" id="A0AAN7D0H4"/>
<evidence type="ECO:0000313" key="3">
    <source>
        <dbReference type="EMBL" id="KAK4251395.1"/>
    </source>
</evidence>
<feature type="signal peptide" evidence="2">
    <location>
        <begin position="1"/>
        <end position="26"/>
    </location>
</feature>
<dbReference type="InterPro" id="IPR005152">
    <property type="entry name" value="Lipase_secreted"/>
</dbReference>
<dbReference type="GO" id="GO:0004806">
    <property type="term" value="F:triacylglycerol lipase activity"/>
    <property type="evidence" value="ECO:0007669"/>
    <property type="project" value="InterPro"/>
</dbReference>
<reference evidence="3" key="1">
    <citation type="journal article" date="2023" name="Mol. Phylogenet. Evol.">
        <title>Genome-scale phylogeny and comparative genomics of the fungal order Sordariales.</title>
        <authorList>
            <person name="Hensen N."/>
            <person name="Bonometti L."/>
            <person name="Westerberg I."/>
            <person name="Brannstrom I.O."/>
            <person name="Guillou S."/>
            <person name="Cros-Aarteil S."/>
            <person name="Calhoun S."/>
            <person name="Haridas S."/>
            <person name="Kuo A."/>
            <person name="Mondo S."/>
            <person name="Pangilinan J."/>
            <person name="Riley R."/>
            <person name="LaButti K."/>
            <person name="Andreopoulos B."/>
            <person name="Lipzen A."/>
            <person name="Chen C."/>
            <person name="Yan M."/>
            <person name="Daum C."/>
            <person name="Ng V."/>
            <person name="Clum A."/>
            <person name="Steindorff A."/>
            <person name="Ohm R.A."/>
            <person name="Martin F."/>
            <person name="Silar P."/>
            <person name="Natvig D.O."/>
            <person name="Lalanne C."/>
            <person name="Gautier V."/>
            <person name="Ament-Velasquez S.L."/>
            <person name="Kruys A."/>
            <person name="Hutchinson M.I."/>
            <person name="Powell A.J."/>
            <person name="Barry K."/>
            <person name="Miller A.N."/>
            <person name="Grigoriev I.V."/>
            <person name="Debuchy R."/>
            <person name="Gladieux P."/>
            <person name="Hiltunen Thoren M."/>
            <person name="Johannesson H."/>
        </authorList>
    </citation>
    <scope>NUCLEOTIDE SEQUENCE</scope>
    <source>
        <strain evidence="3">CBS 359.72</strain>
    </source>
</reference>
<keyword evidence="2" id="KW-0732">Signal</keyword>
<dbReference type="Pfam" id="PF03583">
    <property type="entry name" value="LIP"/>
    <property type="match status" value="1"/>
</dbReference>
<dbReference type="SUPFAM" id="SSF53474">
    <property type="entry name" value="alpha/beta-Hydrolases"/>
    <property type="match status" value="1"/>
</dbReference>
<feature type="chain" id="PRO_5042820206" description="Triacylglycerol lipase" evidence="2">
    <location>
        <begin position="27"/>
        <end position="461"/>
    </location>
</feature>
<sequence length="461" mass="49626">MTTIPLFLLLFCYSSALLSLPVITAAYPVPSLAQLLAEADAAAAQLSATAIAAGPLPPSFDPWYRAPLAYDWRQTDPGSVLKVRQEPLLNRTVGHAQVAYQLLYRTTDSRYDSSWAVTTLLVPRSFSLSPASTSKNATAAALSISVLSYQLPYDTCNVDASPSFALHFGEPYGEIAAALWRGWLVAVPDYEGPLASYAAGVQAGHATLDGVRAALAVAVSADVDGVAAARVALWGYSGGALASEWAAELAEEYAPKLAIAGVALGGLTPNVTSVTAYLNKQEGAGLIPQGLLGIATQHPDAYVWIVSRLKPALRDVFLSAKRMTGLQSILAFQYQDIYGYFIGGYEDLHTPVMQNMYNVDGYMGYHGVPRMPVFVYNAVHDELSNIMDVDALVDRFCGVGANILYHRNMAGTHNQEIVNGRQRAFAWLRSVLDGTYGQLYPPMGCTIQNVTYNLAPWVGWG</sequence>
<protein>
    <recommendedName>
        <fullName evidence="5">Triacylglycerol lipase</fullName>
    </recommendedName>
</protein>